<comment type="caution">
    <text evidence="13">The sequence shown here is derived from an EMBL/GenBank/DDBJ whole genome shotgun (WGS) entry which is preliminary data.</text>
</comment>
<dbReference type="InterPro" id="IPR001915">
    <property type="entry name" value="Peptidase_M48"/>
</dbReference>
<keyword evidence="5 10" id="KW-0378">Hydrolase</keyword>
<dbReference type="Pfam" id="PF01435">
    <property type="entry name" value="Peptidase_M48"/>
    <property type="match status" value="1"/>
</dbReference>
<keyword evidence="2 10" id="KW-0645">Protease</keyword>
<sequence>MRFRYSLSLAVRALLAVGLLSVVLLAVIFTLAALPTVLILEVLGDGGAATTTELNRALLVGTAIALVIAGPGVAWTLVRGVRRERRALLADSRPAASENGEDAVSAACRRLAARFDLPEPSVRVRSTATPLAYTTYRPEDPLVSIGGGKPTIVVSEGLLTALSSAERDAVLAHELAHLANGDLDLAAGLLVPVHAAEELYDGPDAVGLDPVGWAFAATAAIGFGVFSRGRELAADRAAAAATGDPAALATTLERLDDTNGKTRPTADLRDHIAATGAVNVLPIEGDSIAGRLGATHPSTATRVERLRQLVAAE</sequence>
<keyword evidence="9 11" id="KW-0472">Membrane</keyword>
<keyword evidence="7 11" id="KW-1133">Transmembrane helix</keyword>
<keyword evidence="1" id="KW-1003">Cell membrane</keyword>
<dbReference type="PANTHER" id="PTHR43221">
    <property type="entry name" value="PROTEASE HTPX"/>
    <property type="match status" value="1"/>
</dbReference>
<dbReference type="AlphaFoldDB" id="A0ABD5QRQ7"/>
<accession>A0ABD5QRQ7</accession>
<reference evidence="13 14" key="1">
    <citation type="journal article" date="2019" name="Int. J. Syst. Evol. Microbiol.">
        <title>The Global Catalogue of Microorganisms (GCM) 10K type strain sequencing project: providing services to taxonomists for standard genome sequencing and annotation.</title>
        <authorList>
            <consortium name="The Broad Institute Genomics Platform"/>
            <consortium name="The Broad Institute Genome Sequencing Center for Infectious Disease"/>
            <person name="Wu L."/>
            <person name="Ma J."/>
        </authorList>
    </citation>
    <scope>NUCLEOTIDE SEQUENCE [LARGE SCALE GENOMIC DNA]</scope>
    <source>
        <strain evidence="13 14">CGMCC 1.16026</strain>
    </source>
</reference>
<dbReference type="RefSeq" id="WP_238987750.1">
    <property type="nucleotide sequence ID" value="NZ_JBHSKV010000011.1"/>
</dbReference>
<evidence type="ECO:0000256" key="3">
    <source>
        <dbReference type="ARBA" id="ARBA00022692"/>
    </source>
</evidence>
<evidence type="ECO:0000256" key="1">
    <source>
        <dbReference type="ARBA" id="ARBA00022475"/>
    </source>
</evidence>
<organism evidence="13 14">
    <name type="scientific">Halorubrum glutamatedens</name>
    <dbReference type="NCBI Taxonomy" id="2707018"/>
    <lineage>
        <taxon>Archaea</taxon>
        <taxon>Methanobacteriati</taxon>
        <taxon>Methanobacteriota</taxon>
        <taxon>Stenosarchaea group</taxon>
        <taxon>Halobacteria</taxon>
        <taxon>Halobacteriales</taxon>
        <taxon>Haloferacaceae</taxon>
        <taxon>Halorubrum</taxon>
    </lineage>
</organism>
<evidence type="ECO:0000256" key="5">
    <source>
        <dbReference type="ARBA" id="ARBA00022801"/>
    </source>
</evidence>
<evidence type="ECO:0000256" key="4">
    <source>
        <dbReference type="ARBA" id="ARBA00022723"/>
    </source>
</evidence>
<evidence type="ECO:0000256" key="9">
    <source>
        <dbReference type="ARBA" id="ARBA00023136"/>
    </source>
</evidence>
<comment type="cofactor">
    <cofactor evidence="10">
        <name>Zn(2+)</name>
        <dbReference type="ChEBI" id="CHEBI:29105"/>
    </cofactor>
    <text evidence="10">Binds 1 zinc ion per subunit.</text>
</comment>
<dbReference type="GO" id="GO:0046872">
    <property type="term" value="F:metal ion binding"/>
    <property type="evidence" value="ECO:0007669"/>
    <property type="project" value="UniProtKB-KW"/>
</dbReference>
<keyword evidence="4" id="KW-0479">Metal-binding</keyword>
<evidence type="ECO:0000256" key="6">
    <source>
        <dbReference type="ARBA" id="ARBA00022833"/>
    </source>
</evidence>
<dbReference type="GO" id="GO:0006508">
    <property type="term" value="P:proteolysis"/>
    <property type="evidence" value="ECO:0007669"/>
    <property type="project" value="UniProtKB-KW"/>
</dbReference>
<evidence type="ECO:0000259" key="12">
    <source>
        <dbReference type="Pfam" id="PF01435"/>
    </source>
</evidence>
<evidence type="ECO:0000256" key="8">
    <source>
        <dbReference type="ARBA" id="ARBA00023049"/>
    </source>
</evidence>
<proteinExistence type="inferred from homology"/>
<evidence type="ECO:0000256" key="10">
    <source>
        <dbReference type="RuleBase" id="RU003983"/>
    </source>
</evidence>
<dbReference type="Proteomes" id="UP001596145">
    <property type="component" value="Unassembled WGS sequence"/>
</dbReference>
<evidence type="ECO:0000313" key="13">
    <source>
        <dbReference type="EMBL" id="MFC5134786.1"/>
    </source>
</evidence>
<keyword evidence="14" id="KW-1185">Reference proteome</keyword>
<name>A0ABD5QRQ7_9EURY</name>
<keyword evidence="8 10" id="KW-0482">Metalloprotease</keyword>
<feature type="transmembrane region" description="Helical" evidence="11">
    <location>
        <begin position="57"/>
        <end position="78"/>
    </location>
</feature>
<feature type="domain" description="Peptidase M48" evidence="12">
    <location>
        <begin position="109"/>
        <end position="309"/>
    </location>
</feature>
<dbReference type="EC" id="3.4.24.-" evidence="13"/>
<comment type="similarity">
    <text evidence="10">Belongs to the peptidase M48 family.</text>
</comment>
<gene>
    <name evidence="13" type="ORF">ACFPJA_08670</name>
</gene>
<evidence type="ECO:0000256" key="2">
    <source>
        <dbReference type="ARBA" id="ARBA00022670"/>
    </source>
</evidence>
<evidence type="ECO:0000256" key="7">
    <source>
        <dbReference type="ARBA" id="ARBA00022989"/>
    </source>
</evidence>
<keyword evidence="6 10" id="KW-0862">Zinc</keyword>
<keyword evidence="3 11" id="KW-0812">Transmembrane</keyword>
<evidence type="ECO:0000313" key="14">
    <source>
        <dbReference type="Proteomes" id="UP001596145"/>
    </source>
</evidence>
<dbReference type="PANTHER" id="PTHR43221:SF2">
    <property type="entry name" value="PROTEASE HTPX HOMOLOG"/>
    <property type="match status" value="1"/>
</dbReference>
<dbReference type="EMBL" id="JBHSKV010000011">
    <property type="protein sequence ID" value="MFC5134786.1"/>
    <property type="molecule type" value="Genomic_DNA"/>
</dbReference>
<evidence type="ECO:0000256" key="11">
    <source>
        <dbReference type="SAM" id="Phobius"/>
    </source>
</evidence>
<protein>
    <submittedName>
        <fullName evidence="13">M48 family metallopeptidase</fullName>
        <ecNumber evidence="13">3.4.24.-</ecNumber>
    </submittedName>
</protein>
<dbReference type="InterPro" id="IPR050083">
    <property type="entry name" value="HtpX_protease"/>
</dbReference>
<dbReference type="Gene3D" id="3.30.2010.10">
    <property type="entry name" value="Metalloproteases ('zincins'), catalytic domain"/>
    <property type="match status" value="1"/>
</dbReference>
<dbReference type="GO" id="GO:0008237">
    <property type="term" value="F:metallopeptidase activity"/>
    <property type="evidence" value="ECO:0007669"/>
    <property type="project" value="UniProtKB-KW"/>
</dbReference>